<accession>A0ACC1SWE7</accession>
<reference evidence="1" key="1">
    <citation type="submission" date="2022-08" db="EMBL/GenBank/DDBJ databases">
        <title>Genome Sequence of Fusarium decemcellulare.</title>
        <authorList>
            <person name="Buettner E."/>
        </authorList>
    </citation>
    <scope>NUCLEOTIDE SEQUENCE</scope>
    <source>
        <strain evidence="1">Babe19</strain>
    </source>
</reference>
<sequence length="597" mass="68549">MAGKGSKKARRPRKRKPNLQVWANNDRLELLAYLNWCVQYEIDFEATVMGHLKSVTAKDFSSRQIRDKLRREWNNFGTCDDFEDLYSQGTAALNPGEAEDQVIQQMFARLGTPPRSRYLLRRASSVPKSRSRTLSAAHLDPLILTNELGDTCERKTHRTVINNLDEYEFGGESPVDKKVEPDQDPEAIPNSECSELVELAYTPDPSPQRLDKELDCTTEAQMLDELEALRTELLKEKACVFTLRSRLSEMQKEMDELHNSQATNTGQYNFRQQIAYLLGQLEAKDRLWQDTVAFRADPLSFSREAIKVEYDLLYHGINEASSFICEMSPHEEDSPQQNSRHQQSAQTWAVKASGWRLERLLSYSRKERILKEKLFASLTMAGVFELIFEPVLPDILALESPLLHQYRKHIQTKDGRQALHELDLMALKSLTSEEHFTREFLPERAKSLAEFVMSVLQFFLPLENQGVDHRHQQEILGASSLETVLAQALGLKLRIFLSKERFRFHFFRPGDPFDAKSMNRDTSCTAGSSSGRKSRQDRVKLCLLPALYFLSGEEEGHVKEPKYLEMHLNNARINRLAQARQEDLELLNLVAKGVVLT</sequence>
<protein>
    <submittedName>
        <fullName evidence="1">Uncharacterized protein</fullName>
    </submittedName>
</protein>
<evidence type="ECO:0000313" key="1">
    <source>
        <dbReference type="EMBL" id="KAJ3547645.1"/>
    </source>
</evidence>
<proteinExistence type="predicted"/>
<dbReference type="Proteomes" id="UP001148629">
    <property type="component" value="Unassembled WGS sequence"/>
</dbReference>
<evidence type="ECO:0000313" key="2">
    <source>
        <dbReference type="Proteomes" id="UP001148629"/>
    </source>
</evidence>
<comment type="caution">
    <text evidence="1">The sequence shown here is derived from an EMBL/GenBank/DDBJ whole genome shotgun (WGS) entry which is preliminary data.</text>
</comment>
<name>A0ACC1SWE7_9HYPO</name>
<keyword evidence="2" id="KW-1185">Reference proteome</keyword>
<gene>
    <name evidence="1" type="ORF">NM208_g1411</name>
</gene>
<dbReference type="EMBL" id="JANRMS010000072">
    <property type="protein sequence ID" value="KAJ3547645.1"/>
    <property type="molecule type" value="Genomic_DNA"/>
</dbReference>
<organism evidence="1 2">
    <name type="scientific">Fusarium decemcellulare</name>
    <dbReference type="NCBI Taxonomy" id="57161"/>
    <lineage>
        <taxon>Eukaryota</taxon>
        <taxon>Fungi</taxon>
        <taxon>Dikarya</taxon>
        <taxon>Ascomycota</taxon>
        <taxon>Pezizomycotina</taxon>
        <taxon>Sordariomycetes</taxon>
        <taxon>Hypocreomycetidae</taxon>
        <taxon>Hypocreales</taxon>
        <taxon>Nectriaceae</taxon>
        <taxon>Fusarium</taxon>
        <taxon>Fusarium decemcellulare species complex</taxon>
    </lineage>
</organism>